<dbReference type="SUPFAM" id="SSF46689">
    <property type="entry name" value="Homeodomain-like"/>
    <property type="match status" value="1"/>
</dbReference>
<dbReference type="PROSITE" id="PS50977">
    <property type="entry name" value="HTH_TETR_2"/>
    <property type="match status" value="1"/>
</dbReference>
<dbReference type="Pfam" id="PF00440">
    <property type="entry name" value="TetR_N"/>
    <property type="match status" value="1"/>
</dbReference>
<comment type="caution">
    <text evidence="4">The sequence shown here is derived from an EMBL/GenBank/DDBJ whole genome shotgun (WGS) entry which is preliminary data.</text>
</comment>
<dbReference type="InterPro" id="IPR050109">
    <property type="entry name" value="HTH-type_TetR-like_transc_reg"/>
</dbReference>
<evidence type="ECO:0000256" key="2">
    <source>
        <dbReference type="PROSITE-ProRule" id="PRU00335"/>
    </source>
</evidence>
<gene>
    <name evidence="4" type="ORF">ACFPCY_15125</name>
</gene>
<feature type="DNA-binding region" description="H-T-H motif" evidence="2">
    <location>
        <begin position="28"/>
        <end position="47"/>
    </location>
</feature>
<dbReference type="InterPro" id="IPR009057">
    <property type="entry name" value="Homeodomain-like_sf"/>
</dbReference>
<accession>A0ABV9TWY3</accession>
<dbReference type="InterPro" id="IPR001647">
    <property type="entry name" value="HTH_TetR"/>
</dbReference>
<dbReference type="EMBL" id="JBHSIT010000004">
    <property type="protein sequence ID" value="MFC4908660.1"/>
    <property type="molecule type" value="Genomic_DNA"/>
</dbReference>
<evidence type="ECO:0000313" key="4">
    <source>
        <dbReference type="EMBL" id="MFC4908660.1"/>
    </source>
</evidence>
<dbReference type="PANTHER" id="PTHR30055">
    <property type="entry name" value="HTH-TYPE TRANSCRIPTIONAL REGULATOR RUTR"/>
    <property type="match status" value="1"/>
</dbReference>
<sequence>MPERSPARERILAAAAELLAERGRDAVTTRAVSAAAGVQPPAIYRLFGDMRGLLEAVAADGFARYLAIKNSQPHADDPVDDLRTGWDLHIGFGLENPAQYRLMSEYLGAGSDHPAAKETRDILRGLVERVAAAGRLSVGVEQASEMILATGLGVTLTLLDQAPERRDLGLSERTREAIIASVTTDPAGADDDREPARRAVALRAVLDESSARFTPGERLLLDELLDRLSRP</sequence>
<protein>
    <submittedName>
        <fullName evidence="4">TetR/AcrR family transcriptional regulator</fullName>
    </submittedName>
</protein>
<organism evidence="4 5">
    <name type="scientific">Actinomadura gamaensis</name>
    <dbReference type="NCBI Taxonomy" id="1763541"/>
    <lineage>
        <taxon>Bacteria</taxon>
        <taxon>Bacillati</taxon>
        <taxon>Actinomycetota</taxon>
        <taxon>Actinomycetes</taxon>
        <taxon>Streptosporangiales</taxon>
        <taxon>Thermomonosporaceae</taxon>
        <taxon>Actinomadura</taxon>
    </lineage>
</organism>
<evidence type="ECO:0000313" key="5">
    <source>
        <dbReference type="Proteomes" id="UP001595872"/>
    </source>
</evidence>
<evidence type="ECO:0000259" key="3">
    <source>
        <dbReference type="PROSITE" id="PS50977"/>
    </source>
</evidence>
<dbReference type="RefSeq" id="WP_378255513.1">
    <property type="nucleotide sequence ID" value="NZ_JBHSIT010000004.1"/>
</dbReference>
<reference evidence="5" key="1">
    <citation type="journal article" date="2019" name="Int. J. Syst. Evol. Microbiol.">
        <title>The Global Catalogue of Microorganisms (GCM) 10K type strain sequencing project: providing services to taxonomists for standard genome sequencing and annotation.</title>
        <authorList>
            <consortium name="The Broad Institute Genomics Platform"/>
            <consortium name="The Broad Institute Genome Sequencing Center for Infectious Disease"/>
            <person name="Wu L."/>
            <person name="Ma J."/>
        </authorList>
    </citation>
    <scope>NUCLEOTIDE SEQUENCE [LARGE SCALE GENOMIC DNA]</scope>
    <source>
        <strain evidence="5">KLKA75</strain>
    </source>
</reference>
<name>A0ABV9TWY3_9ACTN</name>
<keyword evidence="5" id="KW-1185">Reference proteome</keyword>
<dbReference type="PRINTS" id="PR00455">
    <property type="entry name" value="HTHTETR"/>
</dbReference>
<feature type="domain" description="HTH tetR-type" evidence="3">
    <location>
        <begin position="5"/>
        <end position="65"/>
    </location>
</feature>
<dbReference type="SUPFAM" id="SSF48498">
    <property type="entry name" value="Tetracyclin repressor-like, C-terminal domain"/>
    <property type="match status" value="1"/>
</dbReference>
<dbReference type="PANTHER" id="PTHR30055:SF209">
    <property type="entry name" value="POSSIBLE TRANSCRIPTIONAL REGULATORY PROTEIN (PROBABLY TETR-FAMILY)"/>
    <property type="match status" value="1"/>
</dbReference>
<proteinExistence type="predicted"/>
<dbReference type="Proteomes" id="UP001595872">
    <property type="component" value="Unassembled WGS sequence"/>
</dbReference>
<keyword evidence="1 2" id="KW-0238">DNA-binding</keyword>
<dbReference type="Gene3D" id="1.10.357.10">
    <property type="entry name" value="Tetracycline Repressor, domain 2"/>
    <property type="match status" value="1"/>
</dbReference>
<dbReference type="InterPro" id="IPR036271">
    <property type="entry name" value="Tet_transcr_reg_TetR-rel_C_sf"/>
</dbReference>
<evidence type="ECO:0000256" key="1">
    <source>
        <dbReference type="ARBA" id="ARBA00023125"/>
    </source>
</evidence>